<feature type="compositionally biased region" description="Polar residues" evidence="1">
    <location>
        <begin position="58"/>
        <end position="84"/>
    </location>
</feature>
<gene>
    <name evidence="2" type="ORF">OC846_002381</name>
</gene>
<feature type="compositionally biased region" description="Polar residues" evidence="1">
    <location>
        <begin position="964"/>
        <end position="973"/>
    </location>
</feature>
<feature type="compositionally biased region" description="Polar residues" evidence="1">
    <location>
        <begin position="350"/>
        <end position="374"/>
    </location>
</feature>
<evidence type="ECO:0000256" key="1">
    <source>
        <dbReference type="SAM" id="MobiDB-lite"/>
    </source>
</evidence>
<feature type="compositionally biased region" description="Low complexity" evidence="1">
    <location>
        <begin position="940"/>
        <end position="959"/>
    </location>
</feature>
<dbReference type="EMBL" id="JAPDMZ010000046">
    <property type="protein sequence ID" value="KAK0553723.1"/>
    <property type="molecule type" value="Genomic_DNA"/>
</dbReference>
<reference evidence="2" key="1">
    <citation type="journal article" date="2023" name="PhytoFront">
        <title>Draft Genome Resources of Seven Strains of Tilletia horrida, Causal Agent of Kernel Smut of Rice.</title>
        <authorList>
            <person name="Khanal S."/>
            <person name="Antony Babu S."/>
            <person name="Zhou X.G."/>
        </authorList>
    </citation>
    <scope>NUCLEOTIDE SEQUENCE</scope>
    <source>
        <strain evidence="2">TX6</strain>
    </source>
</reference>
<feature type="compositionally biased region" description="Polar residues" evidence="1">
    <location>
        <begin position="425"/>
        <end position="445"/>
    </location>
</feature>
<feature type="compositionally biased region" description="Polar residues" evidence="1">
    <location>
        <begin position="928"/>
        <end position="938"/>
    </location>
</feature>
<feature type="region of interest" description="Disordered" evidence="1">
    <location>
        <begin position="425"/>
        <end position="452"/>
    </location>
</feature>
<sequence>MNTYAPRSGNPNVRRARAQGVLPAPSEPQPAFYPHSHPPSGHNPAAGPSSGPSGPPDFQQQTHPHHPATSSFTPPGASWTQQSPFMVPASHQQQQHQQQQHPAAHQPPDQNLHHQQYPPDSQMHQHQSQSGHHSFPSEAGAPPYDSEDGHPGAASGHRGSGQGGWLDALSAMRAGRTMSVSTDSMSTHTNGTDPSHAPAEYGSSSSLGHGSGHSGSYAQGMQPHQGSQQAGFVPPVRTDSPASFIHADSSQHVPVTSSSNTSLYHAAPSAPPLHPDHQPYRRRTSGIITDLDRNQLRYEREDAERTPTADPGASHQSLRGGPPLHNGDGTTHDSAPISALLRGRHAADASNRNNSYPTGMAAFQNTSSTGNNTGQPGGVGANQSFQKSASVGTFDLSSFGGSPSGTSFAGSASISRPTLSASTSAKLRNLPSLNTSDTIRTPSGSGATGMAAGLPTALRSTTAIFNSLNTADISRWLEEPVIASPLYRMGPSFAFEGGSNDFSDAGTGLMGLDTQSMMGMMGMSMGISGGDLAATQAPGNSSNVPAEMETGQTTKDTTGQVAESGVSESQSFGDTKMNGTTSNSFEGPSGQDSNTVQQTNIVQPENSSERPVINALQWWSVTQASSSLPQAFIEDLARSCASHFLSYPALLVLADPTAPVPPFMHRAWLAFLRPHTPRALAVARVLLAGHHVRLPTSEDVVWSQISGEMAGLVHTAGAELLAHAESQAGGLPAAVLGEGPKASAENGVPMASPDDTRACMAFASASALWFYLVLTILSDEPASGRHVSLELLNAALCVLSDLCKVLTRRVQELDRIEKARQEREGPELHRNESMADKQARLYRFGYTETLRRTALACYALLVLQRFREGAVELQARLGISAEMILDLALPAPASVFEAGGSPQWERAGDNVWELLKGKRNEDARRSDSNSNLDTNRGESTADSGTHTGAATASSTPGPGHSHPNKGSNQSSGSYAREAFGGPGAGPTSRYTLRDVLDARAKGAPGRGMCERMAAYIEYADGFTHVCLAAALALDGDLTTGVVASGAGDSGEGRDVDMS</sequence>
<feature type="compositionally biased region" description="Polar residues" evidence="1">
    <location>
        <begin position="217"/>
        <end position="230"/>
    </location>
</feature>
<feature type="compositionally biased region" description="Low complexity" evidence="1">
    <location>
        <begin position="38"/>
        <end position="52"/>
    </location>
</feature>
<keyword evidence="3" id="KW-1185">Reference proteome</keyword>
<evidence type="ECO:0000313" key="3">
    <source>
        <dbReference type="Proteomes" id="UP001176517"/>
    </source>
</evidence>
<comment type="caution">
    <text evidence="2">The sequence shown here is derived from an EMBL/GenBank/DDBJ whole genome shotgun (WGS) entry which is preliminary data.</text>
</comment>
<feature type="compositionally biased region" description="Polar residues" evidence="1">
    <location>
        <begin position="178"/>
        <end position="193"/>
    </location>
</feature>
<proteinExistence type="predicted"/>
<feature type="region of interest" description="Disordered" evidence="1">
    <location>
        <begin position="534"/>
        <end position="595"/>
    </location>
</feature>
<feature type="compositionally biased region" description="Basic and acidic residues" evidence="1">
    <location>
        <begin position="290"/>
        <end position="307"/>
    </location>
</feature>
<name>A0AAN6JSP0_9BASI</name>
<organism evidence="2 3">
    <name type="scientific">Tilletia horrida</name>
    <dbReference type="NCBI Taxonomy" id="155126"/>
    <lineage>
        <taxon>Eukaryota</taxon>
        <taxon>Fungi</taxon>
        <taxon>Dikarya</taxon>
        <taxon>Basidiomycota</taxon>
        <taxon>Ustilaginomycotina</taxon>
        <taxon>Exobasidiomycetes</taxon>
        <taxon>Tilletiales</taxon>
        <taxon>Tilletiaceae</taxon>
        <taxon>Tilletia</taxon>
    </lineage>
</organism>
<feature type="compositionally biased region" description="Polar residues" evidence="1">
    <location>
        <begin position="248"/>
        <end position="263"/>
    </location>
</feature>
<feature type="region of interest" description="Disordered" evidence="1">
    <location>
        <begin position="919"/>
        <end position="990"/>
    </location>
</feature>
<accession>A0AAN6JSP0</accession>
<feature type="compositionally biased region" description="Polar residues" evidence="1">
    <location>
        <begin position="1"/>
        <end position="11"/>
    </location>
</feature>
<feature type="compositionally biased region" description="Low complexity" evidence="1">
    <location>
        <begin position="88"/>
        <end position="110"/>
    </location>
</feature>
<evidence type="ECO:0000313" key="2">
    <source>
        <dbReference type="EMBL" id="KAK0553723.1"/>
    </source>
</evidence>
<feature type="compositionally biased region" description="Low complexity" evidence="1">
    <location>
        <begin position="121"/>
        <end position="134"/>
    </location>
</feature>
<feature type="compositionally biased region" description="Polar residues" evidence="1">
    <location>
        <begin position="537"/>
        <end position="595"/>
    </location>
</feature>
<protein>
    <submittedName>
        <fullName evidence="2">Uncharacterized protein</fullName>
    </submittedName>
</protein>
<feature type="region of interest" description="Disordered" evidence="1">
    <location>
        <begin position="1"/>
        <end position="384"/>
    </location>
</feature>
<dbReference type="Proteomes" id="UP001176517">
    <property type="component" value="Unassembled WGS sequence"/>
</dbReference>
<dbReference type="AlphaFoldDB" id="A0AAN6JSP0"/>